<evidence type="ECO:0000313" key="1">
    <source>
        <dbReference type="EMBL" id="XDU65316.1"/>
    </source>
</evidence>
<gene>
    <name evidence="1" type="ORF">AB8B23_03950</name>
</gene>
<dbReference type="KEGG" id="lmes:AB8B23_03950"/>
<reference evidence="1" key="1">
    <citation type="submission" date="2024-07" db="EMBL/GenBank/DDBJ databases">
        <authorList>
            <person name="Li X.-J."/>
            <person name="Wang X."/>
        </authorList>
    </citation>
    <scope>NUCLEOTIDE SEQUENCE</scope>
    <source>
        <strain evidence="1">HSP-342</strain>
    </source>
</reference>
<sequence>MRAVKIILCFLILQTIIFSKSIEMDKIVYYHYARNLVQKLETGFEIQRVRGYCEFTTGECLGSLFITDPKSLEWGERNIGVLVKLNVDLSNFKAKRYWDISFKDDKLYFNKESDVMLKDSDKERIKKIKKMLIIHNTIKNIAVSIDEADEIIRSSEDDYLFGIEDRRKIFSTYIVIKIPELSYPYFYVLDYENIDTAVMWKEYTGRSLDELNKYLKQFIAKNKDKEGKIPQKKYNEFMEKEIYETNFYSKLTKEIFELKKDLGEKLHYN</sequence>
<dbReference type="RefSeq" id="WP_369713527.1">
    <property type="nucleotide sequence ID" value="NZ_CP165646.1"/>
</dbReference>
<accession>A0AB39VBQ7</accession>
<protein>
    <recommendedName>
        <fullName evidence="2">EF-hand domain-containing protein</fullName>
    </recommendedName>
</protein>
<name>A0AB39VBQ7_9FUSO</name>
<proteinExistence type="predicted"/>
<dbReference type="EMBL" id="CP165646">
    <property type="protein sequence ID" value="XDU65316.1"/>
    <property type="molecule type" value="Genomic_DNA"/>
</dbReference>
<organism evidence="1">
    <name type="scientific">Leptotrichia mesophila</name>
    <dbReference type="NCBI Taxonomy" id="3239303"/>
    <lineage>
        <taxon>Bacteria</taxon>
        <taxon>Fusobacteriati</taxon>
        <taxon>Fusobacteriota</taxon>
        <taxon>Fusobacteriia</taxon>
        <taxon>Fusobacteriales</taxon>
        <taxon>Leptotrichiaceae</taxon>
        <taxon>Leptotrichia</taxon>
    </lineage>
</organism>
<evidence type="ECO:0008006" key="2">
    <source>
        <dbReference type="Google" id="ProtNLM"/>
    </source>
</evidence>
<dbReference type="AlphaFoldDB" id="A0AB39VBQ7"/>